<comment type="caution">
    <text evidence="2">The sequence shown here is derived from an EMBL/GenBank/DDBJ whole genome shotgun (WGS) entry which is preliminary data.</text>
</comment>
<keyword evidence="1" id="KW-0472">Membrane</keyword>
<evidence type="ECO:0000256" key="1">
    <source>
        <dbReference type="SAM" id="Phobius"/>
    </source>
</evidence>
<evidence type="ECO:0000313" key="2">
    <source>
        <dbReference type="EMBL" id="MEA5404504.1"/>
    </source>
</evidence>
<proteinExistence type="predicted"/>
<dbReference type="RefSeq" id="WP_323697900.1">
    <property type="nucleotide sequence ID" value="NZ_JAYGIL010000021.1"/>
</dbReference>
<dbReference type="EMBL" id="JAYGIL010000021">
    <property type="protein sequence ID" value="MEA5404504.1"/>
    <property type="molecule type" value="Genomic_DNA"/>
</dbReference>
<protein>
    <recommendedName>
        <fullName evidence="4">LPXTG cell wall anchor domain-containing protein</fullName>
    </recommendedName>
</protein>
<dbReference type="Proteomes" id="UP001303899">
    <property type="component" value="Unassembled WGS sequence"/>
</dbReference>
<keyword evidence="1" id="KW-0812">Transmembrane</keyword>
<accession>A0ABU5S7Q0</accession>
<evidence type="ECO:0008006" key="4">
    <source>
        <dbReference type="Google" id="ProtNLM"/>
    </source>
</evidence>
<organism evidence="2 3">
    <name type="scientific">Arcicella gelida</name>
    <dbReference type="NCBI Taxonomy" id="2984195"/>
    <lineage>
        <taxon>Bacteria</taxon>
        <taxon>Pseudomonadati</taxon>
        <taxon>Bacteroidota</taxon>
        <taxon>Cytophagia</taxon>
        <taxon>Cytophagales</taxon>
        <taxon>Flectobacillaceae</taxon>
        <taxon>Arcicella</taxon>
    </lineage>
</organism>
<feature type="transmembrane region" description="Helical" evidence="1">
    <location>
        <begin position="206"/>
        <end position="223"/>
    </location>
</feature>
<keyword evidence="3" id="KW-1185">Reference proteome</keyword>
<keyword evidence="1" id="KW-1133">Transmembrane helix</keyword>
<name>A0ABU5S7Q0_9BACT</name>
<evidence type="ECO:0000313" key="3">
    <source>
        <dbReference type="Proteomes" id="UP001303899"/>
    </source>
</evidence>
<gene>
    <name evidence="2" type="ORF">VB776_16345</name>
</gene>
<sequence length="228" mass="24634">MITNIKKDSIVLADSPQTGFVNIMTDPNDISSVVRKVDTGAVVGRLTGNHKIFGQILFVELVYDERSLTNWIEDKGFVNASLVTDSTNSLTKPYYVTANDVNVRNTPSTSTDANIVRTAKKAELIGYSSGEKINGFIKLFPAKGAGIIYVSALYLTTDKSKIPADSASSTVQNTDTSGAVSIMVDDLGDKKLNVLGAKIPVNNTDLITYTAIIAVLGGLFFWLKKKFK</sequence>
<reference evidence="2 3" key="1">
    <citation type="submission" date="2023-12" db="EMBL/GenBank/DDBJ databases">
        <title>Novel species of the genus Arcicella isolated from rivers.</title>
        <authorList>
            <person name="Lu H."/>
        </authorList>
    </citation>
    <scope>NUCLEOTIDE SEQUENCE [LARGE SCALE GENOMIC DNA]</scope>
    <source>
        <strain evidence="2 3">DC2W</strain>
    </source>
</reference>